<evidence type="ECO:0000256" key="3">
    <source>
        <dbReference type="ARBA" id="ARBA00005464"/>
    </source>
</evidence>
<feature type="compositionally biased region" description="Basic and acidic residues" evidence="10">
    <location>
        <begin position="132"/>
        <end position="165"/>
    </location>
</feature>
<dbReference type="InterPro" id="IPR005215">
    <property type="entry name" value="Trig_fac"/>
</dbReference>
<reference evidence="14" key="1">
    <citation type="submission" date="2017-09" db="EMBL/GenBank/DDBJ databases">
        <title>Depth-based differentiation of microbial function through sediment-hosted aquifers and enrichment of novel symbionts in the deep terrestrial subsurface.</title>
        <authorList>
            <person name="Probst A.J."/>
            <person name="Ladd B."/>
            <person name="Jarett J.K."/>
            <person name="Geller-Mcgrath D.E."/>
            <person name="Sieber C.M.K."/>
            <person name="Emerson J.B."/>
            <person name="Anantharaman K."/>
            <person name="Thomas B.C."/>
            <person name="Malmstrom R."/>
            <person name="Stieglmeier M."/>
            <person name="Klingl A."/>
            <person name="Woyke T."/>
            <person name="Ryan C.M."/>
            <person name="Banfield J.F."/>
        </authorList>
    </citation>
    <scope>NUCLEOTIDE SEQUENCE [LARGE SCALE GENOMIC DNA]</scope>
</reference>
<dbReference type="EMBL" id="PFER01000035">
    <property type="protein sequence ID" value="PJE73478.1"/>
    <property type="molecule type" value="Genomic_DNA"/>
</dbReference>
<evidence type="ECO:0000256" key="7">
    <source>
        <dbReference type="ARBA" id="ARBA00023186"/>
    </source>
</evidence>
<dbReference type="InterPro" id="IPR037041">
    <property type="entry name" value="Trigger_fac_C_sf"/>
</dbReference>
<dbReference type="Gene3D" id="1.10.3120.10">
    <property type="entry name" value="Trigger factor, C-terminal domain"/>
    <property type="match status" value="1"/>
</dbReference>
<comment type="similarity">
    <text evidence="3">Belongs to the FKBP-type PPIase family. Tig subfamily.</text>
</comment>
<comment type="catalytic activity">
    <reaction evidence="1">
        <text>[protein]-peptidylproline (omega=180) = [protein]-peptidylproline (omega=0)</text>
        <dbReference type="Rhea" id="RHEA:16237"/>
        <dbReference type="Rhea" id="RHEA-COMP:10747"/>
        <dbReference type="Rhea" id="RHEA-COMP:10748"/>
        <dbReference type="ChEBI" id="CHEBI:83833"/>
        <dbReference type="ChEBI" id="CHEBI:83834"/>
        <dbReference type="EC" id="5.2.1.8"/>
    </reaction>
</comment>
<dbReference type="Gene3D" id="3.30.70.1050">
    <property type="entry name" value="Trigger factor ribosome-binding domain"/>
    <property type="match status" value="1"/>
</dbReference>
<evidence type="ECO:0000313" key="13">
    <source>
        <dbReference type="EMBL" id="PJE73478.1"/>
    </source>
</evidence>
<dbReference type="GO" id="GO:0043022">
    <property type="term" value="F:ribosome binding"/>
    <property type="evidence" value="ECO:0007669"/>
    <property type="project" value="TreeGrafter"/>
</dbReference>
<dbReference type="SUPFAM" id="SSF102735">
    <property type="entry name" value="Trigger factor ribosome-binding domain"/>
    <property type="match status" value="1"/>
</dbReference>
<evidence type="ECO:0000259" key="12">
    <source>
        <dbReference type="Pfam" id="PF05698"/>
    </source>
</evidence>
<feature type="domain" description="Trigger factor C-terminal" evidence="12">
    <location>
        <begin position="193"/>
        <end position="343"/>
    </location>
</feature>
<dbReference type="GO" id="GO:0043335">
    <property type="term" value="P:protein unfolding"/>
    <property type="evidence" value="ECO:0007669"/>
    <property type="project" value="TreeGrafter"/>
</dbReference>
<dbReference type="PANTHER" id="PTHR30560:SF3">
    <property type="entry name" value="TRIGGER FACTOR-LIKE PROTEIN TIG, CHLOROPLASTIC"/>
    <property type="match status" value="1"/>
</dbReference>
<evidence type="ECO:0000256" key="1">
    <source>
        <dbReference type="ARBA" id="ARBA00000971"/>
    </source>
</evidence>
<comment type="caution">
    <text evidence="13">The sequence shown here is derived from an EMBL/GenBank/DDBJ whole genome shotgun (WGS) entry which is preliminary data.</text>
</comment>
<evidence type="ECO:0000256" key="9">
    <source>
        <dbReference type="ARBA" id="ARBA00029986"/>
    </source>
</evidence>
<evidence type="ECO:0000256" key="2">
    <source>
        <dbReference type="ARBA" id="ARBA00004496"/>
    </source>
</evidence>
<evidence type="ECO:0000256" key="8">
    <source>
        <dbReference type="ARBA" id="ARBA00023235"/>
    </source>
</evidence>
<keyword evidence="6" id="KW-0697">Rotamase</keyword>
<dbReference type="InterPro" id="IPR027304">
    <property type="entry name" value="Trigger_fact/SurA_dom_sf"/>
</dbReference>
<dbReference type="InterPro" id="IPR036611">
    <property type="entry name" value="Trigger_fac_ribosome-bd_sf"/>
</dbReference>
<dbReference type="GO" id="GO:0044183">
    <property type="term" value="F:protein folding chaperone"/>
    <property type="evidence" value="ECO:0007669"/>
    <property type="project" value="TreeGrafter"/>
</dbReference>
<evidence type="ECO:0000256" key="10">
    <source>
        <dbReference type="SAM" id="MobiDB-lite"/>
    </source>
</evidence>
<gene>
    <name evidence="13" type="ORF">COV02_02330</name>
</gene>
<dbReference type="GO" id="GO:0003755">
    <property type="term" value="F:peptidyl-prolyl cis-trans isomerase activity"/>
    <property type="evidence" value="ECO:0007669"/>
    <property type="project" value="UniProtKB-KW"/>
</dbReference>
<dbReference type="AlphaFoldDB" id="A0A2M8LA46"/>
<evidence type="ECO:0000256" key="4">
    <source>
        <dbReference type="ARBA" id="ARBA00013194"/>
    </source>
</evidence>
<comment type="subcellular location">
    <subcellularLocation>
        <location evidence="2">Cytoplasm</location>
    </subcellularLocation>
</comment>
<evidence type="ECO:0000313" key="14">
    <source>
        <dbReference type="Proteomes" id="UP000230959"/>
    </source>
</evidence>
<organism evidence="13 14">
    <name type="scientific">Candidatus Terrybacteria bacterium CG10_big_fil_rev_8_21_14_0_10_41_10</name>
    <dbReference type="NCBI Taxonomy" id="1975026"/>
    <lineage>
        <taxon>Bacteria</taxon>
        <taxon>Candidatus Terryibacteriota</taxon>
    </lineage>
</organism>
<accession>A0A2M8LA46</accession>
<feature type="region of interest" description="Disordered" evidence="10">
    <location>
        <begin position="132"/>
        <end position="180"/>
    </location>
</feature>
<evidence type="ECO:0000256" key="6">
    <source>
        <dbReference type="ARBA" id="ARBA00023110"/>
    </source>
</evidence>
<dbReference type="PANTHER" id="PTHR30560">
    <property type="entry name" value="TRIGGER FACTOR CHAPERONE AND PEPTIDYL-PROLYL CIS/TRANS ISOMERASE"/>
    <property type="match status" value="1"/>
</dbReference>
<dbReference type="SUPFAM" id="SSF109998">
    <property type="entry name" value="Triger factor/SurA peptide-binding domain-like"/>
    <property type="match status" value="1"/>
</dbReference>
<dbReference type="Pfam" id="PF05698">
    <property type="entry name" value="Trigger_C"/>
    <property type="match status" value="1"/>
</dbReference>
<dbReference type="InterPro" id="IPR008881">
    <property type="entry name" value="Trigger_fac_ribosome-bd_bac"/>
</dbReference>
<feature type="domain" description="Trigger factor ribosome-binding bacterial" evidence="11">
    <location>
        <begin position="3"/>
        <end position="149"/>
    </location>
</feature>
<dbReference type="InterPro" id="IPR008880">
    <property type="entry name" value="Trigger_fac_C"/>
</dbReference>
<proteinExistence type="inferred from homology"/>
<dbReference type="Proteomes" id="UP000230959">
    <property type="component" value="Unassembled WGS sequence"/>
</dbReference>
<dbReference type="Pfam" id="PF05697">
    <property type="entry name" value="Trigger_N"/>
    <property type="match status" value="1"/>
</dbReference>
<sequence>MTEIKKLPGSEVEITGEIAPEIFMSFKEEAFKELSKGLKIDGFREGRTPESILINKIGQHVLLERMAIMALENTYQEIIKEHNLDPVGRPELTITKMAENNPLGFKLKTAVMPEVVLPDYKSIAGKINSSKKDKFEADEKEVNEGLENLRKARASQKEKGSNESEDKIEDANPNDLPEINDDFAKSIGKFNNLEELKSAIKENIVFDKKNKEKERIRVEILDKIADKMETEIPGIMTQSEQDKMLADMRSQIVNMGMKWEDYIKHINKTEDDLKKDWEADALKRVKYGLALNKIADEEKIEVKEEELSDEVEKTATHYENHGHKVDKNQLKNYLYGILRNNKVWKILEEAK</sequence>
<dbReference type="GO" id="GO:0005737">
    <property type="term" value="C:cytoplasm"/>
    <property type="evidence" value="ECO:0007669"/>
    <property type="project" value="UniProtKB-SubCell"/>
</dbReference>
<dbReference type="GO" id="GO:0015031">
    <property type="term" value="P:protein transport"/>
    <property type="evidence" value="ECO:0007669"/>
    <property type="project" value="InterPro"/>
</dbReference>
<dbReference type="GO" id="GO:0051083">
    <property type="term" value="P:'de novo' cotranslational protein folding"/>
    <property type="evidence" value="ECO:0007669"/>
    <property type="project" value="TreeGrafter"/>
</dbReference>
<evidence type="ECO:0000256" key="5">
    <source>
        <dbReference type="ARBA" id="ARBA00016902"/>
    </source>
</evidence>
<name>A0A2M8LA46_9BACT</name>
<evidence type="ECO:0000259" key="11">
    <source>
        <dbReference type="Pfam" id="PF05697"/>
    </source>
</evidence>
<keyword evidence="7" id="KW-0143">Chaperone</keyword>
<protein>
    <recommendedName>
        <fullName evidence="5">Trigger factor</fullName>
        <ecNumber evidence="4">5.2.1.8</ecNumber>
    </recommendedName>
    <alternativeName>
        <fullName evidence="9">PPIase</fullName>
    </alternativeName>
</protein>
<dbReference type="EC" id="5.2.1.8" evidence="4"/>
<keyword evidence="8" id="KW-0413">Isomerase</keyword>